<evidence type="ECO:0000256" key="1">
    <source>
        <dbReference type="ARBA" id="ARBA00009477"/>
    </source>
</evidence>
<keyword evidence="2" id="KW-0813">Transport</keyword>
<evidence type="ECO:0000259" key="3">
    <source>
        <dbReference type="Pfam" id="PF25954"/>
    </source>
</evidence>
<dbReference type="InterPro" id="IPR058627">
    <property type="entry name" value="MdtA-like_C"/>
</dbReference>
<dbReference type="InterPro" id="IPR058792">
    <property type="entry name" value="Beta-barrel_RND_2"/>
</dbReference>
<gene>
    <name evidence="6" type="ORF">HNP25_003766</name>
</gene>
<dbReference type="Pfam" id="PF25954">
    <property type="entry name" value="Beta-barrel_RND_2"/>
    <property type="match status" value="1"/>
</dbReference>
<dbReference type="Proteomes" id="UP000524404">
    <property type="component" value="Unassembled WGS sequence"/>
</dbReference>
<dbReference type="InterPro" id="IPR058647">
    <property type="entry name" value="BSH_CzcB-like"/>
</dbReference>
<dbReference type="Pfam" id="PF25967">
    <property type="entry name" value="RND-MFP_C"/>
    <property type="match status" value="1"/>
</dbReference>
<proteinExistence type="inferred from homology"/>
<name>A0A841EPC5_9BACT</name>
<dbReference type="PANTHER" id="PTHR30097">
    <property type="entry name" value="CATION EFFLUX SYSTEM PROTEIN CUSB"/>
    <property type="match status" value="1"/>
</dbReference>
<dbReference type="Gene3D" id="2.40.420.20">
    <property type="match status" value="1"/>
</dbReference>
<dbReference type="GO" id="GO:0060003">
    <property type="term" value="P:copper ion export"/>
    <property type="evidence" value="ECO:0007669"/>
    <property type="project" value="TreeGrafter"/>
</dbReference>
<dbReference type="GO" id="GO:0015679">
    <property type="term" value="P:plasma membrane copper ion transport"/>
    <property type="evidence" value="ECO:0007669"/>
    <property type="project" value="TreeGrafter"/>
</dbReference>
<organism evidence="6 7">
    <name type="scientific">Arcicella rosea</name>
    <dbReference type="NCBI Taxonomy" id="502909"/>
    <lineage>
        <taxon>Bacteria</taxon>
        <taxon>Pseudomonadati</taxon>
        <taxon>Bacteroidota</taxon>
        <taxon>Cytophagia</taxon>
        <taxon>Cytophagales</taxon>
        <taxon>Flectobacillaceae</taxon>
        <taxon>Arcicella</taxon>
    </lineage>
</organism>
<comment type="caution">
    <text evidence="6">The sequence shown here is derived from an EMBL/GenBank/DDBJ whole genome shotgun (WGS) entry which is preliminary data.</text>
</comment>
<feature type="domain" description="CusB-like beta-barrel" evidence="3">
    <location>
        <begin position="218"/>
        <end position="290"/>
    </location>
</feature>
<dbReference type="SUPFAM" id="SSF111369">
    <property type="entry name" value="HlyD-like secretion proteins"/>
    <property type="match status" value="1"/>
</dbReference>
<dbReference type="Gene3D" id="1.10.287.470">
    <property type="entry name" value="Helix hairpin bin"/>
    <property type="match status" value="1"/>
</dbReference>
<reference evidence="6 7" key="1">
    <citation type="submission" date="2020-08" db="EMBL/GenBank/DDBJ databases">
        <title>Functional genomics of gut bacteria from endangered species of beetles.</title>
        <authorList>
            <person name="Carlos-Shanley C."/>
        </authorList>
    </citation>
    <scope>NUCLEOTIDE SEQUENCE [LARGE SCALE GENOMIC DNA]</scope>
    <source>
        <strain evidence="6 7">S00070</strain>
    </source>
</reference>
<protein>
    <submittedName>
        <fullName evidence="6">Cobalt-zinc-cadmium efflux system membrane fusion protein</fullName>
    </submittedName>
</protein>
<evidence type="ECO:0000313" key="7">
    <source>
        <dbReference type="Proteomes" id="UP000524404"/>
    </source>
</evidence>
<comment type="similarity">
    <text evidence="1">Belongs to the membrane fusion protein (MFP) (TC 8.A.1) family.</text>
</comment>
<dbReference type="RefSeq" id="WP_184136607.1">
    <property type="nucleotide sequence ID" value="NZ_JACHKT010000035.1"/>
</dbReference>
<evidence type="ECO:0000259" key="5">
    <source>
        <dbReference type="Pfam" id="PF25973"/>
    </source>
</evidence>
<dbReference type="GO" id="GO:0016020">
    <property type="term" value="C:membrane"/>
    <property type="evidence" value="ECO:0007669"/>
    <property type="project" value="InterPro"/>
</dbReference>
<dbReference type="Gene3D" id="2.40.50.100">
    <property type="match status" value="1"/>
</dbReference>
<keyword evidence="7" id="KW-1185">Reference proteome</keyword>
<dbReference type="NCBIfam" id="TIGR01730">
    <property type="entry name" value="RND_mfp"/>
    <property type="match status" value="1"/>
</dbReference>
<dbReference type="AlphaFoldDB" id="A0A841EPC5"/>
<accession>A0A841EPC5</accession>
<dbReference type="InterPro" id="IPR051909">
    <property type="entry name" value="MFP_Cation_Efflux"/>
</dbReference>
<dbReference type="Gene3D" id="2.40.30.170">
    <property type="match status" value="1"/>
</dbReference>
<evidence type="ECO:0000256" key="2">
    <source>
        <dbReference type="ARBA" id="ARBA00022448"/>
    </source>
</evidence>
<feature type="domain" description="CzcB-like barrel-sandwich hybrid" evidence="5">
    <location>
        <begin position="71"/>
        <end position="188"/>
    </location>
</feature>
<evidence type="ECO:0000313" key="6">
    <source>
        <dbReference type="EMBL" id="MBB6005095.1"/>
    </source>
</evidence>
<evidence type="ECO:0000259" key="4">
    <source>
        <dbReference type="Pfam" id="PF25967"/>
    </source>
</evidence>
<dbReference type="InterPro" id="IPR006143">
    <property type="entry name" value="RND_pump_MFP"/>
</dbReference>
<dbReference type="GO" id="GO:0030313">
    <property type="term" value="C:cell envelope"/>
    <property type="evidence" value="ECO:0007669"/>
    <property type="project" value="TreeGrafter"/>
</dbReference>
<dbReference type="Pfam" id="PF25973">
    <property type="entry name" value="BSH_CzcB"/>
    <property type="match status" value="1"/>
</dbReference>
<dbReference type="GO" id="GO:0022857">
    <property type="term" value="F:transmembrane transporter activity"/>
    <property type="evidence" value="ECO:0007669"/>
    <property type="project" value="InterPro"/>
</dbReference>
<sequence length="364" mass="40672">MKKNKIIIGVLLFATCLACQSKKEDTKTDNSEEFVLSDKLRKELVLAPAIVENISSELQLTGRLAPFEEKQVKVSPLVDGVIEKISVTLGDYVRKGQSMAIIHSSEVADVENQIVSAKSDFLTAQKNLQVQQDLYKSGLASEKDITIAQNELLKAEGTLRRANEISGIYGVKNSFYTVKAPIDGYIVDVNRNISEKMAYREGDIGPFFSVADLSTVQIIANVYESDIAKIKVGYQATIRLVAYPDRVFQGKIDKINNVLDPQTRTMQVRINLPNPEKILKPEMFAKVTVSYSDNQKIVSIPSESIIFDKDRNFVIVYKNAREVEARRVQVAKVLDNKAFVFNGLAEGEKVVVKNQLMIYNALNN</sequence>
<dbReference type="EMBL" id="JACHKT010000035">
    <property type="protein sequence ID" value="MBB6005095.1"/>
    <property type="molecule type" value="Genomic_DNA"/>
</dbReference>
<dbReference type="FunFam" id="2.40.30.170:FF:000010">
    <property type="entry name" value="Efflux RND transporter periplasmic adaptor subunit"/>
    <property type="match status" value="1"/>
</dbReference>
<dbReference type="PANTHER" id="PTHR30097:SF4">
    <property type="entry name" value="SLR6042 PROTEIN"/>
    <property type="match status" value="1"/>
</dbReference>
<feature type="domain" description="Multidrug resistance protein MdtA-like C-terminal permuted SH3" evidence="4">
    <location>
        <begin position="298"/>
        <end position="353"/>
    </location>
</feature>